<accession>A0ABS1BZI2</accession>
<dbReference type="InterPro" id="IPR000241">
    <property type="entry name" value="RlmKL-like_Mtase"/>
</dbReference>
<dbReference type="PROSITE" id="PS00092">
    <property type="entry name" value="N6_MTASE"/>
    <property type="match status" value="1"/>
</dbReference>
<dbReference type="Pfam" id="PF01170">
    <property type="entry name" value="UPF0020"/>
    <property type="match status" value="1"/>
</dbReference>
<dbReference type="InterPro" id="IPR004114">
    <property type="entry name" value="THUMP_dom"/>
</dbReference>
<organism evidence="5 6">
    <name type="scientific">Adhaeribacter terrigena</name>
    <dbReference type="NCBI Taxonomy" id="2793070"/>
    <lineage>
        <taxon>Bacteria</taxon>
        <taxon>Pseudomonadati</taxon>
        <taxon>Bacteroidota</taxon>
        <taxon>Cytophagia</taxon>
        <taxon>Cytophagales</taxon>
        <taxon>Hymenobacteraceae</taxon>
        <taxon>Adhaeribacter</taxon>
    </lineage>
</organism>
<comment type="caution">
    <text evidence="5">The sequence shown here is derived from an EMBL/GenBank/DDBJ whole genome shotgun (WGS) entry which is preliminary data.</text>
</comment>
<evidence type="ECO:0000256" key="3">
    <source>
        <dbReference type="PROSITE-ProRule" id="PRU00529"/>
    </source>
</evidence>
<keyword evidence="3" id="KW-0694">RNA-binding</keyword>
<dbReference type="Gene3D" id="3.40.50.150">
    <property type="entry name" value="Vaccinia Virus protein VP39"/>
    <property type="match status" value="1"/>
</dbReference>
<dbReference type="Pfam" id="PF22020">
    <property type="entry name" value="RlmL_1st"/>
    <property type="match status" value="1"/>
</dbReference>
<dbReference type="InterPro" id="IPR002052">
    <property type="entry name" value="DNA_methylase_N6_adenine_CS"/>
</dbReference>
<evidence type="ECO:0000313" key="6">
    <source>
        <dbReference type="Proteomes" id="UP000644147"/>
    </source>
</evidence>
<dbReference type="CDD" id="cd11715">
    <property type="entry name" value="THUMP_AdoMetMT"/>
    <property type="match status" value="1"/>
</dbReference>
<dbReference type="PANTHER" id="PTHR47313">
    <property type="entry name" value="RIBOSOMAL RNA LARGE SUBUNIT METHYLTRANSFERASE K/L"/>
    <property type="match status" value="1"/>
</dbReference>
<protein>
    <recommendedName>
        <fullName evidence="4">THUMP domain-containing protein</fullName>
    </recommendedName>
</protein>
<gene>
    <name evidence="5" type="ORF">I5M27_06025</name>
</gene>
<feature type="domain" description="THUMP" evidence="4">
    <location>
        <begin position="50"/>
        <end position="161"/>
    </location>
</feature>
<dbReference type="InterPro" id="IPR029063">
    <property type="entry name" value="SAM-dependent_MTases_sf"/>
</dbReference>
<evidence type="ECO:0000256" key="1">
    <source>
        <dbReference type="ARBA" id="ARBA00022603"/>
    </source>
</evidence>
<dbReference type="SUPFAM" id="SSF53335">
    <property type="entry name" value="S-adenosyl-L-methionine-dependent methyltransferases"/>
    <property type="match status" value="1"/>
</dbReference>
<evidence type="ECO:0000259" key="4">
    <source>
        <dbReference type="PROSITE" id="PS51165"/>
    </source>
</evidence>
<dbReference type="Proteomes" id="UP000644147">
    <property type="component" value="Unassembled WGS sequence"/>
</dbReference>
<keyword evidence="6" id="KW-1185">Reference proteome</keyword>
<dbReference type="PANTHER" id="PTHR47313:SF1">
    <property type="entry name" value="RIBOSOMAL RNA LARGE SUBUNIT METHYLTRANSFERASE K_L"/>
    <property type="match status" value="1"/>
</dbReference>
<evidence type="ECO:0000256" key="2">
    <source>
        <dbReference type="ARBA" id="ARBA00022679"/>
    </source>
</evidence>
<dbReference type="SMART" id="SM00981">
    <property type="entry name" value="THUMP"/>
    <property type="match status" value="1"/>
</dbReference>
<dbReference type="RefSeq" id="WP_200505279.1">
    <property type="nucleotide sequence ID" value="NZ_JAEHFX010000002.1"/>
</dbReference>
<dbReference type="InterPro" id="IPR054170">
    <property type="entry name" value="RlmL_1st"/>
</dbReference>
<dbReference type="EMBL" id="JAEHFX010000002">
    <property type="protein sequence ID" value="MBK0402534.1"/>
    <property type="molecule type" value="Genomic_DNA"/>
</dbReference>
<evidence type="ECO:0000313" key="5">
    <source>
        <dbReference type="EMBL" id="MBK0402534.1"/>
    </source>
</evidence>
<dbReference type="Pfam" id="PF02926">
    <property type="entry name" value="THUMP"/>
    <property type="match status" value="1"/>
</dbReference>
<proteinExistence type="predicted"/>
<keyword evidence="1" id="KW-0489">Methyltransferase</keyword>
<keyword evidence="2" id="KW-0808">Transferase</keyword>
<dbReference type="Gene3D" id="3.30.2130.30">
    <property type="match status" value="1"/>
</dbReference>
<name>A0ABS1BZI2_9BACT</name>
<sequence>MKPAASKTFQMTATTQFGLEEILAEELYQLGAKNIEVGSRAVRFMGDNKLMYEANLWCRTAVRILKPFANFPARDEKDLYKQVQKIDWSEYLDVDSTFAISSVVNQSTFEHSLFVSQLTKDAIADQFRDKFGKRPSVDLDAPDVRINLHMLENRVNLSLDASGDSLHKRGYRLQTNVAPLNEILAAGLILLTGWDKKTPLYDPMCGSGTILTEAAMIAHNVAPGLYRRDFGFTHWKDFDEELFKQVIKDARAQEDPDNDVLIAGSDIDRDYVEAARKNISSAELDDYVRVRVADFKETQKPAEKGILIVNPPYNERLVNENINNLYKMIGDTLKTNYQDWDAYVFTGNLEAAKNIGLKTSRRIPLFNGSIDSRLLKYELYRGSKKEKGER</sequence>
<dbReference type="PROSITE" id="PS51165">
    <property type="entry name" value="THUMP"/>
    <property type="match status" value="1"/>
</dbReference>
<reference evidence="5 6" key="1">
    <citation type="submission" date="2020-12" db="EMBL/GenBank/DDBJ databases">
        <title>Bacterial novel species Adhaeribacter sp. BT258 isolated from soil.</title>
        <authorList>
            <person name="Jung H.-Y."/>
        </authorList>
    </citation>
    <scope>NUCLEOTIDE SEQUENCE [LARGE SCALE GENOMIC DNA]</scope>
    <source>
        <strain evidence="5 6">BT258</strain>
    </source>
</reference>